<evidence type="ECO:0000256" key="3">
    <source>
        <dbReference type="ARBA" id="ARBA00023002"/>
    </source>
</evidence>
<feature type="chain" id="PRO_5047364948" description="NAD(P)-binding domain-containing protein" evidence="4">
    <location>
        <begin position="19"/>
        <end position="295"/>
    </location>
</feature>
<gene>
    <name evidence="6" type="ORF">Plec18167_008950</name>
</gene>
<dbReference type="CDD" id="cd05259">
    <property type="entry name" value="PCBER_SDR_a"/>
    <property type="match status" value="1"/>
</dbReference>
<keyword evidence="4" id="KW-0732">Signal</keyword>
<keyword evidence="2" id="KW-0521">NADP</keyword>
<accession>A0ABR3WSG7</accession>
<dbReference type="InterPro" id="IPR016040">
    <property type="entry name" value="NAD(P)-bd_dom"/>
</dbReference>
<feature type="domain" description="NAD(P)-binding" evidence="5">
    <location>
        <begin position="2"/>
        <end position="139"/>
    </location>
</feature>
<protein>
    <recommendedName>
        <fullName evidence="5">NAD(P)-binding domain-containing protein</fullName>
    </recommendedName>
</protein>
<evidence type="ECO:0000256" key="2">
    <source>
        <dbReference type="ARBA" id="ARBA00022857"/>
    </source>
</evidence>
<reference evidence="6 7" key="1">
    <citation type="journal article" date="2024" name="IMA Fungus">
        <title>IMA Genome - F19 : A genome assembly and annotation guide to empower mycologists, including annotated draft genome sequences of Ceratocystis pirilliformis, Diaporthe australafricana, Fusarium ophioides, Paecilomyces lecythidis, and Sporothrix stenoceras.</title>
        <authorList>
            <person name="Aylward J."/>
            <person name="Wilson A.M."/>
            <person name="Visagie C.M."/>
            <person name="Spraker J."/>
            <person name="Barnes I."/>
            <person name="Buitendag C."/>
            <person name="Ceriani C."/>
            <person name="Del Mar Angel L."/>
            <person name="du Plessis D."/>
            <person name="Fuchs T."/>
            <person name="Gasser K."/>
            <person name="Kramer D."/>
            <person name="Li W."/>
            <person name="Munsamy K."/>
            <person name="Piso A."/>
            <person name="Price J.L."/>
            <person name="Sonnekus B."/>
            <person name="Thomas C."/>
            <person name="van der Nest A."/>
            <person name="van Dijk A."/>
            <person name="van Heerden A."/>
            <person name="van Vuuren N."/>
            <person name="Yilmaz N."/>
            <person name="Duong T.A."/>
            <person name="van der Merwe N.A."/>
            <person name="Wingfield M.J."/>
            <person name="Wingfield B.D."/>
        </authorList>
    </citation>
    <scope>NUCLEOTIDE SEQUENCE [LARGE SCALE GENOMIC DNA]</scope>
    <source>
        <strain evidence="6 7">CMW 18167</strain>
    </source>
</reference>
<dbReference type="PANTHER" id="PTHR47706">
    <property type="entry name" value="NMRA-LIKE FAMILY PROTEIN"/>
    <property type="match status" value="1"/>
</dbReference>
<sequence>MGASGSVASILIPTLLDAGFTVSAIIRPSSNAVFDPKVTVHRANYDDFSALVTAFSGQDAVVSTVATFSADIQTTAIKAAAAAKVKRFIPSEYGGDTSRPEKVDFAVFPTKKRRIVQQLQALEGEGLTWTAICTGAFIDWLLELENAAMGWDLAARKVTIFDAGDSQFDVSTLDRVVQSIVSTLQHFEETKNTYVYVRSFTLTQNMLLEKLEHLSGKRFDITRASTAEIAARGAEHLRQGDLDNGYPEIVTAVGYGPWGWLDFKDRAVHWNRILQLPEENLEDTLLAVLKRKGLI</sequence>
<dbReference type="SUPFAM" id="SSF51735">
    <property type="entry name" value="NAD(P)-binding Rossmann-fold domains"/>
    <property type="match status" value="1"/>
</dbReference>
<proteinExistence type="inferred from homology"/>
<organism evidence="6 7">
    <name type="scientific">Paecilomyces lecythidis</name>
    <dbReference type="NCBI Taxonomy" id="3004212"/>
    <lineage>
        <taxon>Eukaryota</taxon>
        <taxon>Fungi</taxon>
        <taxon>Dikarya</taxon>
        <taxon>Ascomycota</taxon>
        <taxon>Pezizomycotina</taxon>
        <taxon>Eurotiomycetes</taxon>
        <taxon>Eurotiomycetidae</taxon>
        <taxon>Eurotiales</taxon>
        <taxon>Thermoascaceae</taxon>
        <taxon>Paecilomyces</taxon>
    </lineage>
</organism>
<evidence type="ECO:0000259" key="5">
    <source>
        <dbReference type="Pfam" id="PF13460"/>
    </source>
</evidence>
<dbReference type="InterPro" id="IPR036291">
    <property type="entry name" value="NAD(P)-bd_dom_sf"/>
</dbReference>
<comment type="similarity">
    <text evidence="1">Belongs to the NmrA-type oxidoreductase family. Isoflavone reductase subfamily.</text>
</comment>
<dbReference type="Gene3D" id="3.90.25.10">
    <property type="entry name" value="UDP-galactose 4-epimerase, domain 1"/>
    <property type="match status" value="1"/>
</dbReference>
<dbReference type="Gene3D" id="3.40.50.720">
    <property type="entry name" value="NAD(P)-binding Rossmann-like Domain"/>
    <property type="match status" value="1"/>
</dbReference>
<feature type="signal peptide" evidence="4">
    <location>
        <begin position="1"/>
        <end position="18"/>
    </location>
</feature>
<evidence type="ECO:0000313" key="7">
    <source>
        <dbReference type="Proteomes" id="UP001583193"/>
    </source>
</evidence>
<dbReference type="Pfam" id="PF13460">
    <property type="entry name" value="NAD_binding_10"/>
    <property type="match status" value="1"/>
</dbReference>
<evidence type="ECO:0000256" key="1">
    <source>
        <dbReference type="ARBA" id="ARBA00005725"/>
    </source>
</evidence>
<dbReference type="Proteomes" id="UP001583193">
    <property type="component" value="Unassembled WGS sequence"/>
</dbReference>
<dbReference type="InterPro" id="IPR051609">
    <property type="entry name" value="NmrA/Isoflavone_reductase-like"/>
</dbReference>
<keyword evidence="3" id="KW-0560">Oxidoreductase</keyword>
<comment type="caution">
    <text evidence="6">The sequence shown here is derived from an EMBL/GenBank/DDBJ whole genome shotgun (WGS) entry which is preliminary data.</text>
</comment>
<dbReference type="PANTHER" id="PTHR47706:SF9">
    <property type="entry name" value="NMRA-LIKE DOMAIN-CONTAINING PROTEIN-RELATED"/>
    <property type="match status" value="1"/>
</dbReference>
<dbReference type="EMBL" id="JAVDPF010000049">
    <property type="protein sequence ID" value="KAL1866620.1"/>
    <property type="molecule type" value="Genomic_DNA"/>
</dbReference>
<keyword evidence="7" id="KW-1185">Reference proteome</keyword>
<dbReference type="InterPro" id="IPR045312">
    <property type="entry name" value="PCBER-like"/>
</dbReference>
<evidence type="ECO:0000256" key="4">
    <source>
        <dbReference type="SAM" id="SignalP"/>
    </source>
</evidence>
<name>A0ABR3WSG7_9EURO</name>
<evidence type="ECO:0000313" key="6">
    <source>
        <dbReference type="EMBL" id="KAL1866620.1"/>
    </source>
</evidence>